<sequence length="177" mass="18398">MIPQKTSRGAAALDRPKIFEGIPSEYARQKRKVVPAAFFWVVALFVILAAVLVTTVCDTAPPCTTTTAGTNTGTNAGGGTSSATPTNAAASSASNGNNAATTTEKGTPVTAALPSPTKPTQTTADIRNPLPSLTANPYAGANGTMTWQQCVDYGKIVMMSFARSKITQLLVKELEDF</sequence>
<evidence type="ECO:0000256" key="1">
    <source>
        <dbReference type="SAM" id="MobiDB-lite"/>
    </source>
</evidence>
<keyword evidence="2" id="KW-1133">Transmembrane helix</keyword>
<dbReference type="OrthoDB" id="2447336at2759"/>
<evidence type="ECO:0000256" key="2">
    <source>
        <dbReference type="SAM" id="Phobius"/>
    </source>
</evidence>
<dbReference type="Gene3D" id="3.90.1180.10">
    <property type="entry name" value="Ribosomal protein L13"/>
    <property type="match status" value="1"/>
</dbReference>
<feature type="region of interest" description="Disordered" evidence="1">
    <location>
        <begin position="65"/>
        <end position="131"/>
    </location>
</feature>
<evidence type="ECO:0000313" key="3">
    <source>
        <dbReference type="EMBL" id="CAG8560621.1"/>
    </source>
</evidence>
<dbReference type="GO" id="GO:0006412">
    <property type="term" value="P:translation"/>
    <property type="evidence" value="ECO:0007669"/>
    <property type="project" value="InterPro"/>
</dbReference>
<feature type="transmembrane region" description="Helical" evidence="2">
    <location>
        <begin position="33"/>
        <end position="53"/>
    </location>
</feature>
<protein>
    <submittedName>
        <fullName evidence="3">9714_t:CDS:1</fullName>
    </submittedName>
</protein>
<keyword evidence="4" id="KW-1185">Reference proteome</keyword>
<name>A0A9N9FVL3_9GLOM</name>
<accession>A0A9N9FVL3</accession>
<dbReference type="EMBL" id="CAJVPL010001236">
    <property type="protein sequence ID" value="CAG8560621.1"/>
    <property type="molecule type" value="Genomic_DNA"/>
</dbReference>
<dbReference type="SUPFAM" id="SSF52161">
    <property type="entry name" value="Ribosomal protein L13"/>
    <property type="match status" value="1"/>
</dbReference>
<feature type="non-terminal residue" evidence="3">
    <location>
        <position position="177"/>
    </location>
</feature>
<feature type="compositionally biased region" description="Polar residues" evidence="1">
    <location>
        <begin position="118"/>
        <end position="131"/>
    </location>
</feature>
<gene>
    <name evidence="3" type="ORF">AGERDE_LOCUS7133</name>
</gene>
<organism evidence="3 4">
    <name type="scientific">Ambispora gerdemannii</name>
    <dbReference type="NCBI Taxonomy" id="144530"/>
    <lineage>
        <taxon>Eukaryota</taxon>
        <taxon>Fungi</taxon>
        <taxon>Fungi incertae sedis</taxon>
        <taxon>Mucoromycota</taxon>
        <taxon>Glomeromycotina</taxon>
        <taxon>Glomeromycetes</taxon>
        <taxon>Archaeosporales</taxon>
        <taxon>Ambisporaceae</taxon>
        <taxon>Ambispora</taxon>
    </lineage>
</organism>
<dbReference type="AlphaFoldDB" id="A0A9N9FVL3"/>
<dbReference type="GO" id="GO:0003735">
    <property type="term" value="F:structural constituent of ribosome"/>
    <property type="evidence" value="ECO:0007669"/>
    <property type="project" value="InterPro"/>
</dbReference>
<proteinExistence type="predicted"/>
<evidence type="ECO:0000313" key="4">
    <source>
        <dbReference type="Proteomes" id="UP000789831"/>
    </source>
</evidence>
<reference evidence="3" key="1">
    <citation type="submission" date="2021-06" db="EMBL/GenBank/DDBJ databases">
        <authorList>
            <person name="Kallberg Y."/>
            <person name="Tangrot J."/>
            <person name="Rosling A."/>
        </authorList>
    </citation>
    <scope>NUCLEOTIDE SEQUENCE</scope>
    <source>
        <strain evidence="3">MT106</strain>
    </source>
</reference>
<dbReference type="InterPro" id="IPR036899">
    <property type="entry name" value="Ribosomal_uL13_sf"/>
</dbReference>
<comment type="caution">
    <text evidence="3">The sequence shown here is derived from an EMBL/GenBank/DDBJ whole genome shotgun (WGS) entry which is preliminary data.</text>
</comment>
<dbReference type="GO" id="GO:0005840">
    <property type="term" value="C:ribosome"/>
    <property type="evidence" value="ECO:0007669"/>
    <property type="project" value="InterPro"/>
</dbReference>
<feature type="compositionally biased region" description="Low complexity" evidence="1">
    <location>
        <begin position="65"/>
        <end position="74"/>
    </location>
</feature>
<keyword evidence="2" id="KW-0812">Transmembrane</keyword>
<feature type="compositionally biased region" description="Low complexity" evidence="1">
    <location>
        <begin position="81"/>
        <end position="103"/>
    </location>
</feature>
<keyword evidence="2" id="KW-0472">Membrane</keyword>
<dbReference type="Proteomes" id="UP000789831">
    <property type="component" value="Unassembled WGS sequence"/>
</dbReference>